<dbReference type="EMBL" id="MU865301">
    <property type="protein sequence ID" value="KAK4230122.1"/>
    <property type="molecule type" value="Genomic_DNA"/>
</dbReference>
<feature type="region of interest" description="Disordered" evidence="15">
    <location>
        <begin position="371"/>
        <end position="410"/>
    </location>
</feature>
<dbReference type="InterPro" id="IPR035979">
    <property type="entry name" value="RBD_domain_sf"/>
</dbReference>
<dbReference type="InterPro" id="IPR000504">
    <property type="entry name" value="RRM_dom"/>
</dbReference>
<evidence type="ECO:0000313" key="18">
    <source>
        <dbReference type="EMBL" id="KAK4230122.1"/>
    </source>
</evidence>
<dbReference type="CDD" id="cd12379">
    <property type="entry name" value="RRM2_I_PABPs"/>
    <property type="match status" value="1"/>
</dbReference>
<dbReference type="InterPro" id="IPR036053">
    <property type="entry name" value="PABP-dom"/>
</dbReference>
<dbReference type="GO" id="GO:0003723">
    <property type="term" value="F:RNA binding"/>
    <property type="evidence" value="ECO:0007669"/>
    <property type="project" value="UniProtKB-UniRule"/>
</dbReference>
<keyword evidence="8" id="KW-0509">mRNA transport</keyword>
<keyword evidence="7" id="KW-0677">Repeat</keyword>
<protein>
    <recommendedName>
        <fullName evidence="14">Polyadenylate-binding protein</fullName>
        <shortName evidence="14">PABP</shortName>
    </recommendedName>
</protein>
<evidence type="ECO:0000259" key="17">
    <source>
        <dbReference type="PROSITE" id="PS51309"/>
    </source>
</evidence>
<dbReference type="GO" id="GO:0006417">
    <property type="term" value="P:regulation of translation"/>
    <property type="evidence" value="ECO:0007669"/>
    <property type="project" value="UniProtKB-KW"/>
</dbReference>
<dbReference type="Proteomes" id="UP001301958">
    <property type="component" value="Unassembled WGS sequence"/>
</dbReference>
<evidence type="ECO:0000256" key="7">
    <source>
        <dbReference type="ARBA" id="ARBA00022737"/>
    </source>
</evidence>
<dbReference type="FunFam" id="3.30.70.330:FF:000003">
    <property type="entry name" value="Polyadenylate-binding protein"/>
    <property type="match status" value="1"/>
</dbReference>
<feature type="domain" description="RRM" evidence="16">
    <location>
        <begin position="237"/>
        <end position="314"/>
    </location>
</feature>
<keyword evidence="6" id="KW-0507">mRNA processing</keyword>
<evidence type="ECO:0000256" key="3">
    <source>
        <dbReference type="ARBA" id="ARBA00008557"/>
    </source>
</evidence>
<gene>
    <name evidence="18" type="ORF">QBC38DRAFT_55466</name>
</gene>
<dbReference type="GO" id="GO:0051028">
    <property type="term" value="P:mRNA transport"/>
    <property type="evidence" value="ECO:0007669"/>
    <property type="project" value="UniProtKB-KW"/>
</dbReference>
<evidence type="ECO:0000256" key="4">
    <source>
        <dbReference type="ARBA" id="ARBA00022448"/>
    </source>
</evidence>
<evidence type="ECO:0000256" key="8">
    <source>
        <dbReference type="ARBA" id="ARBA00022816"/>
    </source>
</evidence>
<feature type="compositionally biased region" description="Gly residues" evidence="15">
    <location>
        <begin position="574"/>
        <end position="588"/>
    </location>
</feature>
<feature type="compositionally biased region" description="Basic and acidic residues" evidence="15">
    <location>
        <begin position="383"/>
        <end position="409"/>
    </location>
</feature>
<evidence type="ECO:0000256" key="2">
    <source>
        <dbReference type="ARBA" id="ARBA00004496"/>
    </source>
</evidence>
<dbReference type="GO" id="GO:0005634">
    <property type="term" value="C:nucleus"/>
    <property type="evidence" value="ECO:0007669"/>
    <property type="project" value="UniProtKB-SubCell"/>
</dbReference>
<dbReference type="Pfam" id="PF00076">
    <property type="entry name" value="RRM_1"/>
    <property type="match status" value="5"/>
</dbReference>
<keyword evidence="11" id="KW-0539">Nucleus</keyword>
<comment type="caution">
    <text evidence="18">The sequence shown here is derived from an EMBL/GenBank/DDBJ whole genome shotgun (WGS) entry which is preliminary data.</text>
</comment>
<dbReference type="SMART" id="SM00361">
    <property type="entry name" value="RRM_1"/>
    <property type="match status" value="3"/>
</dbReference>
<dbReference type="FunFam" id="3.30.70.330:FF:000384">
    <property type="entry name" value="Polyadenylate-binding protein"/>
    <property type="match status" value="1"/>
</dbReference>
<feature type="compositionally biased region" description="Gly residues" evidence="15">
    <location>
        <begin position="609"/>
        <end position="622"/>
    </location>
</feature>
<evidence type="ECO:0000256" key="6">
    <source>
        <dbReference type="ARBA" id="ARBA00022664"/>
    </source>
</evidence>
<dbReference type="CDD" id="cd12378">
    <property type="entry name" value="RRM1_I_PABPs"/>
    <property type="match status" value="1"/>
</dbReference>
<dbReference type="InterPro" id="IPR045305">
    <property type="entry name" value="RRM2_I_PABPs"/>
</dbReference>
<feature type="compositionally biased region" description="Low complexity" evidence="15">
    <location>
        <begin position="589"/>
        <end position="608"/>
    </location>
</feature>
<reference evidence="18" key="1">
    <citation type="journal article" date="2023" name="Mol. Phylogenet. Evol.">
        <title>Genome-scale phylogeny and comparative genomics of the fungal order Sordariales.</title>
        <authorList>
            <person name="Hensen N."/>
            <person name="Bonometti L."/>
            <person name="Westerberg I."/>
            <person name="Brannstrom I.O."/>
            <person name="Guillou S."/>
            <person name="Cros-Aarteil S."/>
            <person name="Calhoun S."/>
            <person name="Haridas S."/>
            <person name="Kuo A."/>
            <person name="Mondo S."/>
            <person name="Pangilinan J."/>
            <person name="Riley R."/>
            <person name="LaButti K."/>
            <person name="Andreopoulos B."/>
            <person name="Lipzen A."/>
            <person name="Chen C."/>
            <person name="Yan M."/>
            <person name="Daum C."/>
            <person name="Ng V."/>
            <person name="Clum A."/>
            <person name="Steindorff A."/>
            <person name="Ohm R.A."/>
            <person name="Martin F."/>
            <person name="Silar P."/>
            <person name="Natvig D.O."/>
            <person name="Lalanne C."/>
            <person name="Gautier V."/>
            <person name="Ament-Velasquez S.L."/>
            <person name="Kruys A."/>
            <person name="Hutchinson M.I."/>
            <person name="Powell A.J."/>
            <person name="Barry K."/>
            <person name="Miller A.N."/>
            <person name="Grigoriev I.V."/>
            <person name="Debuchy R."/>
            <person name="Gladieux P."/>
            <person name="Hiltunen Thoren M."/>
            <person name="Johannesson H."/>
        </authorList>
    </citation>
    <scope>NUCLEOTIDE SEQUENCE</scope>
    <source>
        <strain evidence="18">CBS 990.96</strain>
    </source>
</reference>
<keyword evidence="9" id="KW-0810">Translation regulation</keyword>
<evidence type="ECO:0000259" key="16">
    <source>
        <dbReference type="PROSITE" id="PS50102"/>
    </source>
</evidence>
<dbReference type="InterPro" id="IPR006515">
    <property type="entry name" value="PABP_1234"/>
</dbReference>
<dbReference type="FunFam" id="3.30.70.330:FF:000355">
    <property type="entry name" value="Polyadenylate-binding protein"/>
    <property type="match status" value="1"/>
</dbReference>
<keyword evidence="4" id="KW-0813">Transport</keyword>
<dbReference type="NCBIfam" id="TIGR01628">
    <property type="entry name" value="PABP-1234"/>
    <property type="match status" value="1"/>
</dbReference>
<dbReference type="InterPro" id="IPR012677">
    <property type="entry name" value="Nucleotide-bd_a/b_plait_sf"/>
</dbReference>
<feature type="domain" description="RRM" evidence="16">
    <location>
        <begin position="144"/>
        <end position="221"/>
    </location>
</feature>
<comment type="subcellular location">
    <subcellularLocation>
        <location evidence="2 14">Cytoplasm</location>
    </subcellularLocation>
    <subcellularLocation>
        <location evidence="1">Nucleus</location>
    </subcellularLocation>
</comment>
<dbReference type="SUPFAM" id="SSF54928">
    <property type="entry name" value="RNA-binding domain, RBD"/>
    <property type="match status" value="3"/>
</dbReference>
<keyword evidence="10 13" id="KW-0694">RNA-binding</keyword>
<sequence length="721" mass="77456">MAAPVAPGAVDQLAADLGATNLNGAPAPIDTGVALEHDDAAGPTPNSAAPHPQASASLYVGELDPTVTEAMLFELFSQIGSVASIRVCRDAVTRRSLGYAYVNYNSTADGEKALEDLNYTLIKNRPCRIMWSQRDPALRKTGQGNVFIKNLDVAIDNKALHDTFAAFGNILSCKVAQDETGASKGYGFVHYETDEAAANAIKHVNGMLLNEKKVYVGYHIPKKDRQSKFEEMKANFTNVYVKNISTEVSDDEFRDLFANFGEVTSSSLARDNEGKSRGFGFVNFTSHEAAAKAVDDLNGKDFRGQDLYVGRAQKKHEREEELRRSYEAARQEKANKYHGVNLYIKNLGDDVDDDKLRAMFTEFGPITSAKVMRDSISDNSDEEKDKENKKEGETKEEGESTEKKSEKKDRKLGKSKGFGFVCFSNPDDATKAVAEMNQRMIDNKPLYVALAQRKDVRKSQLEASIQARNTLRMQQAAAQAGMPAQFMPPVYFPPGQQPGYAIPGGRGMPFPQGNMGIPAQGGRQFPPYPTQVGRGGIPPQQIPVYPMGGFPPGGFPPQGANPQFMAMQIQGIQGGRGGPGPRGPGPQGIAGAPGIAGFPPNGRPQNGNMGRGGGAGRGGFAARGGAPPAAPGGDHGILESALQAAPNSQAQKQILGENLFPKIQLIQPNLAGKITGMLLEMDNAELMNLLNDDAALQAKVNEAMAVYDEYVKSQGQPEGEG</sequence>
<feature type="domain" description="RRM" evidence="16">
    <location>
        <begin position="56"/>
        <end position="134"/>
    </location>
</feature>
<dbReference type="Pfam" id="PF00658">
    <property type="entry name" value="MLLE"/>
    <property type="match status" value="1"/>
</dbReference>
<dbReference type="Gene3D" id="3.30.70.330">
    <property type="match status" value="4"/>
</dbReference>
<keyword evidence="19" id="KW-1185">Reference proteome</keyword>
<accession>A0AAN7BVI3</accession>
<evidence type="ECO:0000256" key="12">
    <source>
        <dbReference type="ARBA" id="ARBA00024761"/>
    </source>
</evidence>
<feature type="domain" description="PABC" evidence="17">
    <location>
        <begin position="635"/>
        <end position="712"/>
    </location>
</feature>
<dbReference type="SMART" id="SM00517">
    <property type="entry name" value="PolyA"/>
    <property type="match status" value="1"/>
</dbReference>
<dbReference type="SMART" id="SM00360">
    <property type="entry name" value="RRM"/>
    <property type="match status" value="4"/>
</dbReference>
<dbReference type="Gene3D" id="1.10.1900.10">
    <property type="entry name" value="c-terminal domain of poly(a) binding protein"/>
    <property type="match status" value="1"/>
</dbReference>
<comment type="similarity">
    <text evidence="3 14">Belongs to the polyadenylate-binding protein type-1 family.</text>
</comment>
<organism evidence="18 19">
    <name type="scientific">Podospora fimiseda</name>
    <dbReference type="NCBI Taxonomy" id="252190"/>
    <lineage>
        <taxon>Eukaryota</taxon>
        <taxon>Fungi</taxon>
        <taxon>Dikarya</taxon>
        <taxon>Ascomycota</taxon>
        <taxon>Pezizomycotina</taxon>
        <taxon>Sordariomycetes</taxon>
        <taxon>Sordariomycetidae</taxon>
        <taxon>Sordariales</taxon>
        <taxon>Podosporaceae</taxon>
        <taxon>Podospora</taxon>
    </lineage>
</organism>
<dbReference type="SUPFAM" id="SSF63570">
    <property type="entry name" value="PABC (PABP) domain"/>
    <property type="match status" value="1"/>
</dbReference>
<name>A0AAN7BVI3_9PEZI</name>
<evidence type="ECO:0000313" key="19">
    <source>
        <dbReference type="Proteomes" id="UP001301958"/>
    </source>
</evidence>
<dbReference type="InterPro" id="IPR002004">
    <property type="entry name" value="PABP_HYD_C"/>
</dbReference>
<keyword evidence="5 14" id="KW-0963">Cytoplasm</keyword>
<feature type="domain" description="RRM" evidence="16">
    <location>
        <begin position="340"/>
        <end position="453"/>
    </location>
</feature>
<dbReference type="PROSITE" id="PS50102">
    <property type="entry name" value="RRM"/>
    <property type="match status" value="4"/>
</dbReference>
<feature type="region of interest" description="Disordered" evidence="15">
    <location>
        <begin position="29"/>
        <end position="53"/>
    </location>
</feature>
<dbReference type="GO" id="GO:0006397">
    <property type="term" value="P:mRNA processing"/>
    <property type="evidence" value="ECO:0007669"/>
    <property type="project" value="UniProtKB-KW"/>
</dbReference>
<evidence type="ECO:0000256" key="1">
    <source>
        <dbReference type="ARBA" id="ARBA00004123"/>
    </source>
</evidence>
<evidence type="ECO:0000256" key="11">
    <source>
        <dbReference type="ARBA" id="ARBA00023242"/>
    </source>
</evidence>
<comment type="function">
    <text evidence="12">Binds the poly(A) tail of mRNA. Appears to be an important mediator of the multiple roles of the poly(A) tail in mRNA biogenesis, stability and translation. In the nucleus, involved in both mRNA cleavage and polyadenylation. Is also required for efficient mRNA export to the cytoplasm. Acts in concert with a poly(A)-specific nuclease (PAN) to affect poly(A) tail shortening, which may occur concomitantly with either nucleocytoplasmic mRNA transport or translational initiation. In the cytoplasm, stimulates translation initiation and regulates mRNA decay through translation termination-coupled poly(A) shortening, probably mediated by PAN.</text>
</comment>
<evidence type="ECO:0000256" key="15">
    <source>
        <dbReference type="SAM" id="MobiDB-lite"/>
    </source>
</evidence>
<evidence type="ECO:0000256" key="10">
    <source>
        <dbReference type="ARBA" id="ARBA00022884"/>
    </source>
</evidence>
<proteinExistence type="inferred from homology"/>
<dbReference type="InterPro" id="IPR003954">
    <property type="entry name" value="RRM_euk-type"/>
</dbReference>
<dbReference type="CDD" id="cd12381">
    <property type="entry name" value="RRM4_I_PABPs"/>
    <property type="match status" value="1"/>
</dbReference>
<evidence type="ECO:0000256" key="9">
    <source>
        <dbReference type="ARBA" id="ARBA00022845"/>
    </source>
</evidence>
<dbReference type="PROSITE" id="PS51309">
    <property type="entry name" value="PABC"/>
    <property type="match status" value="1"/>
</dbReference>
<dbReference type="CDD" id="cd12380">
    <property type="entry name" value="RRM3_I_PABPs"/>
    <property type="match status" value="1"/>
</dbReference>
<dbReference type="GO" id="GO:0010494">
    <property type="term" value="C:cytoplasmic stress granule"/>
    <property type="evidence" value="ECO:0007669"/>
    <property type="project" value="UniProtKB-ARBA"/>
</dbReference>
<evidence type="ECO:0000256" key="14">
    <source>
        <dbReference type="RuleBase" id="RU362004"/>
    </source>
</evidence>
<dbReference type="InterPro" id="IPR034364">
    <property type="entry name" value="PABP_RRM1"/>
</dbReference>
<evidence type="ECO:0000256" key="5">
    <source>
        <dbReference type="ARBA" id="ARBA00022490"/>
    </source>
</evidence>
<evidence type="ECO:0000256" key="13">
    <source>
        <dbReference type="PROSITE-ProRule" id="PRU00176"/>
    </source>
</evidence>
<dbReference type="AlphaFoldDB" id="A0AAN7BVI3"/>
<reference evidence="18" key="2">
    <citation type="submission" date="2023-05" db="EMBL/GenBank/DDBJ databases">
        <authorList>
            <consortium name="Lawrence Berkeley National Laboratory"/>
            <person name="Steindorff A."/>
            <person name="Hensen N."/>
            <person name="Bonometti L."/>
            <person name="Westerberg I."/>
            <person name="Brannstrom I.O."/>
            <person name="Guillou S."/>
            <person name="Cros-Aarteil S."/>
            <person name="Calhoun S."/>
            <person name="Haridas S."/>
            <person name="Kuo A."/>
            <person name="Mondo S."/>
            <person name="Pangilinan J."/>
            <person name="Riley R."/>
            <person name="Labutti K."/>
            <person name="Andreopoulos B."/>
            <person name="Lipzen A."/>
            <person name="Chen C."/>
            <person name="Yanf M."/>
            <person name="Daum C."/>
            <person name="Ng V."/>
            <person name="Clum A."/>
            <person name="Ohm R."/>
            <person name="Martin F."/>
            <person name="Silar P."/>
            <person name="Natvig D."/>
            <person name="Lalanne C."/>
            <person name="Gautier V."/>
            <person name="Ament-Velasquez S.L."/>
            <person name="Kruys A."/>
            <person name="Hutchinson M.I."/>
            <person name="Powell A.J."/>
            <person name="Barry K."/>
            <person name="Miller A.N."/>
            <person name="Grigoriev I.V."/>
            <person name="Debuchy R."/>
            <person name="Gladieux P."/>
            <person name="Thoren M.H."/>
            <person name="Johannesson H."/>
        </authorList>
    </citation>
    <scope>NUCLEOTIDE SEQUENCE</scope>
    <source>
        <strain evidence="18">CBS 990.96</strain>
    </source>
</reference>
<feature type="region of interest" description="Disordered" evidence="15">
    <location>
        <begin position="574"/>
        <end position="636"/>
    </location>
</feature>
<dbReference type="PANTHER" id="PTHR24012">
    <property type="entry name" value="RNA BINDING PROTEIN"/>
    <property type="match status" value="1"/>
</dbReference>